<gene>
    <name evidence="4" type="ORF">VSDG_01560</name>
</gene>
<feature type="transmembrane region" description="Helical" evidence="2">
    <location>
        <begin position="264"/>
        <end position="286"/>
    </location>
</feature>
<sequence length="659" mass="68741">MHRPFSRSILAMLACIAGSTACGSSPPSPMPGPSAPRAASPDALPAAPPVAVLGARAPPAAPVVGVPPVVVAPLVVVVGVAPPPPSDPRPGGGGGGAMLGMSSWPSAAGELEAARSRSWPSAMSRPVMDSTRARQASKLCRADCTTTAPSGDRHMRARTNQASLRRAGKRKRARREVGPVAGVVVLVVVLEEEEVLFAAKEEEGGAWLELELAEELVEEWVCWDAVGEGWDCRDWAGERAVVGVEVAWKLGVWSVLTKMVPPSLLLLLLLWLLLLLLCSCLCLLLVGDDGGHSSGRTAETGVECRMRHTVATARATSIFVGSASLRSNSAVSTCRLLRSWAGESGSGLSGAHSLLALGGQPTSSRRASDTAANCVCGWASPHVDQSRGSMLASSRRPRAGLLAAGMARFLRQPRTAWVSCALGVGAAAATADSPAAVAAVAVHRASRLVSGRWTAASRTSVTQVASLRARLPRARHAAVCRFAWAGGPCSQLCSVWKTGCCSRPLPPWAEPGTKSGSAEMSASTGTKASRTCFNCAASSGSVACAGSKCVYAMEKAVGQGHGRQAAEVLEVDGVLPVRGDAEEDQGRRWWPVADLRLLCYQELEDLADEVDVETACFEARAAEDLHQPLAEAGLAGLKLNGLCRRLVSIEGLLLRQGKR</sequence>
<comment type="caution">
    <text evidence="4">The sequence shown here is derived from an EMBL/GenBank/DDBJ whole genome shotgun (WGS) entry which is preliminary data.</text>
</comment>
<feature type="signal peptide" evidence="3">
    <location>
        <begin position="1"/>
        <end position="21"/>
    </location>
</feature>
<reference evidence="4 5" key="1">
    <citation type="submission" date="2015-09" db="EMBL/GenBank/DDBJ databases">
        <title>Host preference determinants of Valsa canker pathogens revealed by comparative genomics.</title>
        <authorList>
            <person name="Yin Z."/>
            <person name="Huang L."/>
        </authorList>
    </citation>
    <scope>NUCLEOTIDE SEQUENCE [LARGE SCALE GENOMIC DNA]</scope>
    <source>
        <strain evidence="4 5">YSFL</strain>
    </source>
</reference>
<keyword evidence="2" id="KW-0472">Membrane</keyword>
<dbReference type="Proteomes" id="UP000284375">
    <property type="component" value="Unassembled WGS sequence"/>
</dbReference>
<evidence type="ECO:0000313" key="4">
    <source>
        <dbReference type="EMBL" id="ROW03241.1"/>
    </source>
</evidence>
<keyword evidence="2" id="KW-1133">Transmembrane helix</keyword>
<dbReference type="AlphaFoldDB" id="A0A423WIM3"/>
<name>A0A423WIM3_CYTCH</name>
<evidence type="ECO:0000313" key="5">
    <source>
        <dbReference type="Proteomes" id="UP000284375"/>
    </source>
</evidence>
<evidence type="ECO:0000256" key="2">
    <source>
        <dbReference type="SAM" id="Phobius"/>
    </source>
</evidence>
<keyword evidence="2" id="KW-0812">Transmembrane</keyword>
<organism evidence="4 5">
    <name type="scientific">Cytospora chrysosperma</name>
    <name type="common">Cytospora canker fungus</name>
    <name type="synonym">Sphaeria chrysosperma</name>
    <dbReference type="NCBI Taxonomy" id="252740"/>
    <lineage>
        <taxon>Eukaryota</taxon>
        <taxon>Fungi</taxon>
        <taxon>Dikarya</taxon>
        <taxon>Ascomycota</taxon>
        <taxon>Pezizomycotina</taxon>
        <taxon>Sordariomycetes</taxon>
        <taxon>Sordariomycetidae</taxon>
        <taxon>Diaporthales</taxon>
        <taxon>Cytosporaceae</taxon>
        <taxon>Cytospora</taxon>
    </lineage>
</organism>
<evidence type="ECO:0000256" key="3">
    <source>
        <dbReference type="SAM" id="SignalP"/>
    </source>
</evidence>
<protein>
    <submittedName>
        <fullName evidence="4">Uncharacterized protein</fullName>
    </submittedName>
</protein>
<dbReference type="EMBL" id="LJZO01000003">
    <property type="protein sequence ID" value="ROW03241.1"/>
    <property type="molecule type" value="Genomic_DNA"/>
</dbReference>
<feature type="chain" id="PRO_5019213460" evidence="3">
    <location>
        <begin position="22"/>
        <end position="659"/>
    </location>
</feature>
<keyword evidence="3" id="KW-0732">Signal</keyword>
<evidence type="ECO:0000256" key="1">
    <source>
        <dbReference type="SAM" id="MobiDB-lite"/>
    </source>
</evidence>
<accession>A0A423WIM3</accession>
<feature type="region of interest" description="Disordered" evidence="1">
    <location>
        <begin position="82"/>
        <end position="170"/>
    </location>
</feature>
<proteinExistence type="predicted"/>
<dbReference type="PROSITE" id="PS51257">
    <property type="entry name" value="PROKAR_LIPOPROTEIN"/>
    <property type="match status" value="1"/>
</dbReference>
<keyword evidence="5" id="KW-1185">Reference proteome</keyword>
<feature type="region of interest" description="Disordered" evidence="1">
    <location>
        <begin position="22"/>
        <end position="43"/>
    </location>
</feature>